<feature type="region of interest" description="Disordered" evidence="1">
    <location>
        <begin position="364"/>
        <end position="385"/>
    </location>
</feature>
<proteinExistence type="predicted"/>
<dbReference type="OrthoDB" id="9781472at2"/>
<reference evidence="2 3" key="1">
    <citation type="submission" date="2019-06" db="EMBL/GenBank/DDBJ databases">
        <title>New taxonomy in bacterial strain CC-CFT640, isolated from vineyard.</title>
        <authorList>
            <person name="Lin S.-Y."/>
            <person name="Tsai C.-F."/>
            <person name="Young C.-C."/>
        </authorList>
    </citation>
    <scope>NUCLEOTIDE SEQUENCE [LARGE SCALE GENOMIC DNA]</scope>
    <source>
        <strain evidence="2 3">CC-CFT640</strain>
    </source>
</reference>
<dbReference type="Proteomes" id="UP000321638">
    <property type="component" value="Unassembled WGS sequence"/>
</dbReference>
<dbReference type="PANTHER" id="PTHR48228:SF5">
    <property type="entry name" value="ALPHA-METHYLACYL-COA RACEMASE"/>
    <property type="match status" value="1"/>
</dbReference>
<dbReference type="Pfam" id="PF02515">
    <property type="entry name" value="CoA_transf_3"/>
    <property type="match status" value="1"/>
</dbReference>
<dbReference type="InterPro" id="IPR044855">
    <property type="entry name" value="CoA-Trfase_III_dom3_sf"/>
</dbReference>
<keyword evidence="2" id="KW-0808">Transferase</keyword>
<gene>
    <name evidence="2" type="ORF">FHP25_12285</name>
</gene>
<dbReference type="InterPro" id="IPR023606">
    <property type="entry name" value="CoA-Trfase_III_dom_1_sf"/>
</dbReference>
<dbReference type="InterPro" id="IPR003673">
    <property type="entry name" value="CoA-Trfase_fam_III"/>
</dbReference>
<dbReference type="RefSeq" id="WP_147847226.1">
    <property type="nucleotide sequence ID" value="NZ_VDUZ01000011.1"/>
</dbReference>
<accession>A0A5C8PPE5</accession>
<dbReference type="GO" id="GO:0016740">
    <property type="term" value="F:transferase activity"/>
    <property type="evidence" value="ECO:0007669"/>
    <property type="project" value="UniProtKB-KW"/>
</dbReference>
<name>A0A5C8PPE5_9HYPH</name>
<sequence>MKLEGIRVIDLSLFLPGPHLTMMMADHGAEVIKVEPPGEGEPVRHLGYRAGGESVWFRNTHRGKKSVVVDLKTAEGREALLALAQTADVVVEAFRPGVVKRLGVDYEAVEARNPRIVYASIAAFGQSGPERDRPTHDLGMEALAGVLSLNLGQDGKPTHPHIPIADATGSLMALAGILMALYRREKTGRGDYIDISMHDTTMCWLPNNTGAVFAEGRPPVVKDERSWGGHSFYNVYQTSDAHHVVLSGVEDKFVHNLLTALDREDLIPVATQPPGPVHAPVKAFLAERFATRTRAQWESWFAGRDVCFAPVLDLNEAFQQPQVGARGMLIRDDDGNLHIGNPIKFRHEPPRIDTRLPKLGEHTQALLATRPPPVDRDGPPARGPQ</sequence>
<evidence type="ECO:0000313" key="2">
    <source>
        <dbReference type="EMBL" id="TXL76418.1"/>
    </source>
</evidence>
<comment type="caution">
    <text evidence="2">The sequence shown here is derived from an EMBL/GenBank/DDBJ whole genome shotgun (WGS) entry which is preliminary data.</text>
</comment>
<dbReference type="AlphaFoldDB" id="A0A5C8PPE5"/>
<organism evidence="2 3">
    <name type="scientific">Vineibacter terrae</name>
    <dbReference type="NCBI Taxonomy" id="2586908"/>
    <lineage>
        <taxon>Bacteria</taxon>
        <taxon>Pseudomonadati</taxon>
        <taxon>Pseudomonadota</taxon>
        <taxon>Alphaproteobacteria</taxon>
        <taxon>Hyphomicrobiales</taxon>
        <taxon>Vineibacter</taxon>
    </lineage>
</organism>
<dbReference type="EMBL" id="VDUZ01000011">
    <property type="protein sequence ID" value="TXL76418.1"/>
    <property type="molecule type" value="Genomic_DNA"/>
</dbReference>
<dbReference type="InterPro" id="IPR050509">
    <property type="entry name" value="CoA-transferase_III"/>
</dbReference>
<dbReference type="Gene3D" id="3.40.50.10540">
    <property type="entry name" value="Crotonobetainyl-coa:carnitine coa-transferase, domain 1"/>
    <property type="match status" value="1"/>
</dbReference>
<dbReference type="PANTHER" id="PTHR48228">
    <property type="entry name" value="SUCCINYL-COA--D-CITRAMALATE COA-TRANSFERASE"/>
    <property type="match status" value="1"/>
</dbReference>
<evidence type="ECO:0000256" key="1">
    <source>
        <dbReference type="SAM" id="MobiDB-lite"/>
    </source>
</evidence>
<dbReference type="SUPFAM" id="SSF89796">
    <property type="entry name" value="CoA-transferase family III (CaiB/BaiF)"/>
    <property type="match status" value="1"/>
</dbReference>
<keyword evidence="3" id="KW-1185">Reference proteome</keyword>
<protein>
    <submittedName>
        <fullName evidence="2">CoA transferase</fullName>
    </submittedName>
</protein>
<dbReference type="Gene3D" id="3.30.1540.10">
    <property type="entry name" value="formyl-coa transferase, domain 3"/>
    <property type="match status" value="1"/>
</dbReference>
<evidence type="ECO:0000313" key="3">
    <source>
        <dbReference type="Proteomes" id="UP000321638"/>
    </source>
</evidence>